<name>V8P3H0_OPHHA</name>
<keyword evidence="2" id="KW-0812">Transmembrane</keyword>
<keyword evidence="2" id="KW-0472">Membrane</keyword>
<dbReference type="AlphaFoldDB" id="V8P3H0"/>
<organism evidence="2 3">
    <name type="scientific">Ophiophagus hannah</name>
    <name type="common">King cobra</name>
    <name type="synonym">Naja hannah</name>
    <dbReference type="NCBI Taxonomy" id="8665"/>
    <lineage>
        <taxon>Eukaryota</taxon>
        <taxon>Metazoa</taxon>
        <taxon>Chordata</taxon>
        <taxon>Craniata</taxon>
        <taxon>Vertebrata</taxon>
        <taxon>Euteleostomi</taxon>
        <taxon>Lepidosauria</taxon>
        <taxon>Squamata</taxon>
        <taxon>Bifurcata</taxon>
        <taxon>Unidentata</taxon>
        <taxon>Episquamata</taxon>
        <taxon>Toxicofera</taxon>
        <taxon>Serpentes</taxon>
        <taxon>Colubroidea</taxon>
        <taxon>Elapidae</taxon>
        <taxon>Elapinae</taxon>
        <taxon>Ophiophagus</taxon>
    </lineage>
</organism>
<gene>
    <name evidence="2" type="primary">TMEM215</name>
    <name evidence="2" type="ORF">L345_05308</name>
</gene>
<feature type="non-terminal residue" evidence="2">
    <location>
        <position position="1"/>
    </location>
</feature>
<dbReference type="EMBL" id="AZIM01000893">
    <property type="protein sequence ID" value="ETE68890.1"/>
    <property type="molecule type" value="Genomic_DNA"/>
</dbReference>
<evidence type="ECO:0000313" key="3">
    <source>
        <dbReference type="Proteomes" id="UP000018936"/>
    </source>
</evidence>
<evidence type="ECO:0000313" key="2">
    <source>
        <dbReference type="EMBL" id="ETE68890.1"/>
    </source>
</evidence>
<dbReference type="Proteomes" id="UP000018936">
    <property type="component" value="Unassembled WGS sequence"/>
</dbReference>
<reference evidence="2 3" key="1">
    <citation type="journal article" date="2013" name="Proc. Natl. Acad. Sci. U.S.A.">
        <title>The king cobra genome reveals dynamic gene evolution and adaptation in the snake venom system.</title>
        <authorList>
            <person name="Vonk F.J."/>
            <person name="Casewell N.R."/>
            <person name="Henkel C.V."/>
            <person name="Heimberg A.M."/>
            <person name="Jansen H.J."/>
            <person name="McCleary R.J."/>
            <person name="Kerkkamp H.M."/>
            <person name="Vos R.A."/>
            <person name="Guerreiro I."/>
            <person name="Calvete J.J."/>
            <person name="Wuster W."/>
            <person name="Woods A.E."/>
            <person name="Logan J.M."/>
            <person name="Harrison R.A."/>
            <person name="Castoe T.A."/>
            <person name="de Koning A.P."/>
            <person name="Pollock D.D."/>
            <person name="Yandell M."/>
            <person name="Calderon D."/>
            <person name="Renjifo C."/>
            <person name="Currier R.B."/>
            <person name="Salgado D."/>
            <person name="Pla D."/>
            <person name="Sanz L."/>
            <person name="Hyder A.S."/>
            <person name="Ribeiro J.M."/>
            <person name="Arntzen J.W."/>
            <person name="van den Thillart G.E."/>
            <person name="Boetzer M."/>
            <person name="Pirovano W."/>
            <person name="Dirks R.P."/>
            <person name="Spaink H.P."/>
            <person name="Duboule D."/>
            <person name="McGlinn E."/>
            <person name="Kini R.M."/>
            <person name="Richardson M.K."/>
        </authorList>
    </citation>
    <scope>NUCLEOTIDE SEQUENCE</scope>
    <source>
        <tissue evidence="2">Blood</tissue>
    </source>
</reference>
<accession>V8P3H0</accession>
<dbReference type="OrthoDB" id="9304762at2759"/>
<keyword evidence="3" id="KW-1185">Reference proteome</keyword>
<dbReference type="PANTHER" id="PTHR31922:SF2">
    <property type="entry name" value="TRANSMEMBRANE PROTEIN 215"/>
    <property type="match status" value="1"/>
</dbReference>
<proteinExistence type="predicted"/>
<feature type="region of interest" description="Disordered" evidence="1">
    <location>
        <begin position="333"/>
        <end position="425"/>
    </location>
</feature>
<sequence length="525" mass="57178">DKEVLELLRTPSDLESGKSSCDELALKARDAQPAEATHQGACGGKESLATPAARDCVALDPKVAQEEMLRYLEKCYPEMPGGNIFVAEASPYSALDQPRGESPVLEGAAAAASPWPAEDDLSVVPSDSIIVCSYTESSPYDRRSFERTAPSLPALRPSSFDLAPRSFKRGQTILTIHPSDSPPPKKITASAIFLYRAKETGLVHVHLPSSKFAMLVPKVLFQRATGLCFSMKKFLFSSNDKQKGLQGKTKPSCLWKTHPWAHGLDLARRVLRSGFQGCLGNRKGPACGASASENGAQGLHVAPWSLFSAVTASCSPLPAKIEVRGVTCTHPPSSIFIGKGLAQQTKNKRKGEIKRWEQNKEGKIRKGEERRRKKEGKRREGRKEGRKKGRKEGDYNENEKGDVELATPTPATPTPGMPPATTQIKHNPDAALNEMEFDTPALPSGWLQPVWTAGPTHLLYPVLYFLLFGSAESHGTADFHASAVLFTRAALEGKQLSRLLNWLQPTTAKAIPKASRIRDNLNSEG</sequence>
<dbReference type="Pfam" id="PF15746">
    <property type="entry name" value="TMEM215"/>
    <property type="match status" value="1"/>
</dbReference>
<feature type="compositionally biased region" description="Basic and acidic residues" evidence="1">
    <location>
        <begin position="391"/>
        <end position="403"/>
    </location>
</feature>
<protein>
    <submittedName>
        <fullName evidence="2">Transmembrane protein</fullName>
    </submittedName>
</protein>
<dbReference type="PANTHER" id="PTHR31922">
    <property type="entry name" value="TRANSMEMBRANE PROTEIN 215"/>
    <property type="match status" value="1"/>
</dbReference>
<comment type="caution">
    <text evidence="2">The sequence shown here is derived from an EMBL/GenBank/DDBJ whole genome shotgun (WGS) entry which is preliminary data.</text>
</comment>
<feature type="compositionally biased region" description="Basic and acidic residues" evidence="1">
    <location>
        <begin position="353"/>
        <end position="370"/>
    </location>
</feature>
<dbReference type="InterPro" id="IPR031486">
    <property type="entry name" value="TMEM215"/>
</dbReference>
<evidence type="ECO:0000256" key="1">
    <source>
        <dbReference type="SAM" id="MobiDB-lite"/>
    </source>
</evidence>